<organism evidence="5 6">
    <name type="scientific">Acidovorax delafieldii 2AN</name>
    <dbReference type="NCBI Taxonomy" id="573060"/>
    <lineage>
        <taxon>Bacteria</taxon>
        <taxon>Pseudomonadati</taxon>
        <taxon>Pseudomonadota</taxon>
        <taxon>Betaproteobacteria</taxon>
        <taxon>Burkholderiales</taxon>
        <taxon>Comamonadaceae</taxon>
        <taxon>Acidovorax</taxon>
    </lineage>
</organism>
<comment type="similarity">
    <text evidence="1">Belongs to the acyl coenzyme A hydrolase family.</text>
</comment>
<dbReference type="GO" id="GO:0006637">
    <property type="term" value="P:acyl-CoA metabolic process"/>
    <property type="evidence" value="ECO:0007669"/>
    <property type="project" value="TreeGrafter"/>
</dbReference>
<name>C5T9Z5_ACIDE</name>
<dbReference type="InterPro" id="IPR006683">
    <property type="entry name" value="Thioestr_dom"/>
</dbReference>
<proteinExistence type="inferred from homology"/>
<sequence>MHSITLRFLASQSTPLVANRIPGGTVLRWVDEAGLACASAWAGGASVTAFVSGASFLQPIQSGDLVEVEARLVHTGNSSMHLAVGVRSGSIQGGELQPVTQCVAVYVAVDEQGRPRAVDTWTPETPGDIALAQRVKAHIEAARAAQ</sequence>
<feature type="domain" description="HotDog ACOT-type" evidence="4">
    <location>
        <begin position="1"/>
        <end position="112"/>
    </location>
</feature>
<dbReference type="InterPro" id="IPR033120">
    <property type="entry name" value="HOTDOG_ACOT"/>
</dbReference>
<dbReference type="GO" id="GO:0005829">
    <property type="term" value="C:cytosol"/>
    <property type="evidence" value="ECO:0007669"/>
    <property type="project" value="TreeGrafter"/>
</dbReference>
<dbReference type="RefSeq" id="WP_005799437.1">
    <property type="nucleotide sequence ID" value="NZ_ACQT01000218.1"/>
</dbReference>
<accession>C5T9Z5</accession>
<evidence type="ECO:0000256" key="2">
    <source>
        <dbReference type="ARBA" id="ARBA00022801"/>
    </source>
</evidence>
<keyword evidence="6" id="KW-1185">Reference proteome</keyword>
<dbReference type="PANTHER" id="PTHR11049">
    <property type="entry name" value="ACYL COENZYME A THIOESTER HYDROLASE"/>
    <property type="match status" value="1"/>
</dbReference>
<evidence type="ECO:0000256" key="1">
    <source>
        <dbReference type="ARBA" id="ARBA00010458"/>
    </source>
</evidence>
<dbReference type="PANTHER" id="PTHR11049:SF16">
    <property type="entry name" value="PROTEIN VDLD"/>
    <property type="match status" value="1"/>
</dbReference>
<dbReference type="InterPro" id="IPR029069">
    <property type="entry name" value="HotDog_dom_sf"/>
</dbReference>
<dbReference type="Pfam" id="PF03061">
    <property type="entry name" value="4HBT"/>
    <property type="match status" value="1"/>
</dbReference>
<dbReference type="SUPFAM" id="SSF54637">
    <property type="entry name" value="Thioesterase/thiol ester dehydrase-isomerase"/>
    <property type="match status" value="1"/>
</dbReference>
<dbReference type="PATRIC" id="fig|573060.9.peg.1255"/>
<evidence type="ECO:0000313" key="5">
    <source>
        <dbReference type="EMBL" id="EER58700.1"/>
    </source>
</evidence>
<dbReference type="PROSITE" id="PS51770">
    <property type="entry name" value="HOTDOG_ACOT"/>
    <property type="match status" value="1"/>
</dbReference>
<dbReference type="OrthoDB" id="9809430at2"/>
<dbReference type="AlphaFoldDB" id="C5T9Z5"/>
<dbReference type="Gene3D" id="3.10.129.10">
    <property type="entry name" value="Hotdog Thioesterase"/>
    <property type="match status" value="1"/>
</dbReference>
<dbReference type="Proteomes" id="UP000003856">
    <property type="component" value="Unassembled WGS sequence"/>
</dbReference>
<dbReference type="CDD" id="cd03442">
    <property type="entry name" value="BFIT_BACH"/>
    <property type="match status" value="1"/>
</dbReference>
<dbReference type="InterPro" id="IPR040170">
    <property type="entry name" value="Cytosol_ACT"/>
</dbReference>
<dbReference type="GO" id="GO:0052816">
    <property type="term" value="F:long-chain fatty acyl-CoA hydrolase activity"/>
    <property type="evidence" value="ECO:0007669"/>
    <property type="project" value="TreeGrafter"/>
</dbReference>
<keyword evidence="2 3" id="KW-0378">Hydrolase</keyword>
<evidence type="ECO:0000313" key="6">
    <source>
        <dbReference type="Proteomes" id="UP000003856"/>
    </source>
</evidence>
<protein>
    <submittedName>
        <fullName evidence="5">Thioesterase superfamily protein</fullName>
    </submittedName>
</protein>
<gene>
    <name evidence="5" type="ORF">AcdelDRAFT_3725</name>
</gene>
<dbReference type="EMBL" id="ACQT01000218">
    <property type="protein sequence ID" value="EER58700.1"/>
    <property type="molecule type" value="Genomic_DNA"/>
</dbReference>
<comment type="caution">
    <text evidence="5">The sequence shown here is derived from an EMBL/GenBank/DDBJ whole genome shotgun (WGS) entry which is preliminary data.</text>
</comment>
<evidence type="ECO:0000256" key="3">
    <source>
        <dbReference type="PROSITE-ProRule" id="PRU01106"/>
    </source>
</evidence>
<evidence type="ECO:0000259" key="4">
    <source>
        <dbReference type="PROSITE" id="PS51770"/>
    </source>
</evidence>
<reference evidence="5 6" key="1">
    <citation type="submission" date="2009-05" db="EMBL/GenBank/DDBJ databases">
        <title>The draft genome of Acidovorax delafieldii 2AN.</title>
        <authorList>
            <consortium name="US DOE Joint Genome Institute (JGI-PGF)"/>
            <person name="Lucas S."/>
            <person name="Copeland A."/>
            <person name="Lapidus A."/>
            <person name="Glavina del Rio T."/>
            <person name="Tice H."/>
            <person name="Bruce D."/>
            <person name="Goodwin L."/>
            <person name="Pitluck S."/>
            <person name="Larimer F."/>
            <person name="Land M.L."/>
            <person name="Hauser L."/>
            <person name="Shelobolina E.S."/>
            <person name="Picardal F."/>
            <person name="Roden E."/>
            <person name="Emerson D."/>
        </authorList>
    </citation>
    <scope>NUCLEOTIDE SEQUENCE [LARGE SCALE GENOMIC DNA]</scope>
    <source>
        <strain evidence="5 6">2AN</strain>
    </source>
</reference>